<protein>
    <submittedName>
        <fullName evidence="2">LuxR C-terminal-related transcriptional regulator</fullName>
    </submittedName>
</protein>
<organism evidence="2 3">
    <name type="scientific">Rhodococcus navarretei</name>
    <dbReference type="NCBI Taxonomy" id="3128981"/>
    <lineage>
        <taxon>Bacteria</taxon>
        <taxon>Bacillati</taxon>
        <taxon>Actinomycetota</taxon>
        <taxon>Actinomycetes</taxon>
        <taxon>Mycobacteriales</taxon>
        <taxon>Nocardiaceae</taxon>
        <taxon>Rhodococcus</taxon>
    </lineage>
</organism>
<comment type="caution">
    <text evidence="2">The sequence shown here is derived from an EMBL/GenBank/DDBJ whole genome shotgun (WGS) entry which is preliminary data.</text>
</comment>
<dbReference type="EMBL" id="JBBPCN010000001">
    <property type="protein sequence ID" value="MEK8070727.1"/>
    <property type="molecule type" value="Genomic_DNA"/>
</dbReference>
<dbReference type="PRINTS" id="PR00038">
    <property type="entry name" value="HTHLUXR"/>
</dbReference>
<reference evidence="2 3" key="1">
    <citation type="submission" date="2024-03" db="EMBL/GenBank/DDBJ databases">
        <title>Rhodococcus navarretei sp. nov. and Pseudarthrobacter quantumdoti sp. nov., two new species with the ability to biosynthesize Quantum Dots isolated from soil samples at Union Glacier, Antarctica.</title>
        <authorList>
            <person name="Vargas M."/>
        </authorList>
    </citation>
    <scope>NUCLEOTIDE SEQUENCE [LARGE SCALE GENOMIC DNA]</scope>
    <source>
        <strain evidence="2 3">EXRC-4A-4</strain>
    </source>
</reference>
<dbReference type="SUPFAM" id="SSF46894">
    <property type="entry name" value="C-terminal effector domain of the bipartite response regulators"/>
    <property type="match status" value="1"/>
</dbReference>
<dbReference type="Gene3D" id="1.10.10.10">
    <property type="entry name" value="Winged helix-like DNA-binding domain superfamily/Winged helix DNA-binding domain"/>
    <property type="match status" value="1"/>
</dbReference>
<proteinExistence type="predicted"/>
<name>A0ABU9CTJ8_9NOCA</name>
<dbReference type="Pfam" id="PF00196">
    <property type="entry name" value="GerE"/>
    <property type="match status" value="1"/>
</dbReference>
<dbReference type="InterPro" id="IPR036388">
    <property type="entry name" value="WH-like_DNA-bd_sf"/>
</dbReference>
<dbReference type="RefSeq" id="WP_341440748.1">
    <property type="nucleotide sequence ID" value="NZ_JBBPCN010000001.1"/>
</dbReference>
<evidence type="ECO:0000313" key="3">
    <source>
        <dbReference type="Proteomes" id="UP001456513"/>
    </source>
</evidence>
<keyword evidence="3" id="KW-1185">Reference proteome</keyword>
<gene>
    <name evidence="2" type="ORF">AABD04_07695</name>
</gene>
<accession>A0ABU9CTJ8</accession>
<evidence type="ECO:0000259" key="1">
    <source>
        <dbReference type="Pfam" id="PF00196"/>
    </source>
</evidence>
<dbReference type="InterPro" id="IPR000792">
    <property type="entry name" value="Tscrpt_reg_LuxR_C"/>
</dbReference>
<dbReference type="Proteomes" id="UP001456513">
    <property type="component" value="Unassembled WGS sequence"/>
</dbReference>
<evidence type="ECO:0000313" key="2">
    <source>
        <dbReference type="EMBL" id="MEK8070727.1"/>
    </source>
</evidence>
<feature type="domain" description="HTH luxR-type" evidence="1">
    <location>
        <begin position="12"/>
        <end position="54"/>
    </location>
</feature>
<sequence>MTMSMDMMRPRGPDVFRILPTGSTNADISSELYLSETTVKTHISKIFIELGCAHSSWRRH</sequence>
<dbReference type="InterPro" id="IPR016032">
    <property type="entry name" value="Sig_transdc_resp-reg_C-effctor"/>
</dbReference>